<dbReference type="Proteomes" id="UP001317629">
    <property type="component" value="Plasmid pSS37A-Re-2"/>
</dbReference>
<gene>
    <name evidence="1" type="ORF">SS37A_38390</name>
</gene>
<reference evidence="1 2" key="1">
    <citation type="journal article" date="2023" name="Int. J. Syst. Evol. Microbiol.">
        <title>Methylocystis iwaonis sp. nov., a type II methane-oxidizing bacterium from surface soil of a rice paddy field in Japan, and emended description of the genus Methylocystis (ex Whittenbury et al. 1970) Bowman et al. 1993.</title>
        <authorList>
            <person name="Kaise H."/>
            <person name="Sawadogo J.B."/>
            <person name="Alam M.S."/>
            <person name="Ueno C."/>
            <person name="Dianou D."/>
            <person name="Shinjo R."/>
            <person name="Asakawa S."/>
        </authorList>
    </citation>
    <scope>NUCLEOTIDE SEQUENCE [LARGE SCALE GENOMIC DNA]</scope>
    <source>
        <strain evidence="1 2">SS37A-Re</strain>
    </source>
</reference>
<accession>A0ABM8EE55</accession>
<proteinExistence type="predicted"/>
<organism evidence="1 2">
    <name type="scientific">Methylocystis iwaonis</name>
    <dbReference type="NCBI Taxonomy" id="2885079"/>
    <lineage>
        <taxon>Bacteria</taxon>
        <taxon>Pseudomonadati</taxon>
        <taxon>Pseudomonadota</taxon>
        <taxon>Alphaproteobacteria</taxon>
        <taxon>Hyphomicrobiales</taxon>
        <taxon>Methylocystaceae</taxon>
        <taxon>Methylocystis</taxon>
    </lineage>
</organism>
<evidence type="ECO:0000313" key="1">
    <source>
        <dbReference type="EMBL" id="BDV36309.1"/>
    </source>
</evidence>
<dbReference type="EMBL" id="AP027144">
    <property type="protein sequence ID" value="BDV36309.1"/>
    <property type="molecule type" value="Genomic_DNA"/>
</dbReference>
<evidence type="ECO:0000313" key="2">
    <source>
        <dbReference type="Proteomes" id="UP001317629"/>
    </source>
</evidence>
<keyword evidence="2" id="KW-1185">Reference proteome</keyword>
<name>A0ABM8EE55_9HYPH</name>
<sequence length="118" mass="12812">MELTYTAAGGQADRGDHRMQDLKWRRTSFKRLDGSVDIMIDDWSLSDGGLSIARLYRINGGPQDGQWAWFVQVFPDGVPGNGGTSFAATGTAAREACERLLPEPIRGRLQRADDAGGG</sequence>
<keyword evidence="1" id="KW-0614">Plasmid</keyword>
<protein>
    <submittedName>
        <fullName evidence="1">Uncharacterized protein</fullName>
    </submittedName>
</protein>
<geneLocation type="plasmid" evidence="1 2">
    <name>pSS37A-Re-2</name>
</geneLocation>